<sequence>MRKGLWIGLLVIVGLILFFEPFRVSPPEPDVSVQRKDIEVTSGSYCWNGLFISQCADTVYSTPLEMTAKHTPTVVEPGATIEVAFNDGPSPERIKSERWLEDGTNKTVQLKNERLTVPNKPGRYIYHIYGWWKQGDGNVAFIVEVK</sequence>
<gene>
    <name evidence="1" type="ORF">A3783_05365</name>
</gene>
<name>A0ABX2VAW3_9BACL</name>
<reference evidence="1 2" key="1">
    <citation type="submission" date="2016-03" db="EMBL/GenBank/DDBJ databases">
        <authorList>
            <person name="Cho S.-Y."/>
            <person name="Lim S."/>
            <person name="Kim H."/>
            <person name="Soh E.H."/>
            <person name="Moon J.S."/>
        </authorList>
    </citation>
    <scope>NUCLEOTIDE SEQUENCE [LARGE SCALE GENOMIC DNA]</scope>
    <source>
        <strain evidence="1 2">KCTC 3810</strain>
    </source>
</reference>
<dbReference type="RefSeq" id="WP_028106214.1">
    <property type="nucleotide sequence ID" value="NZ_LVVL01000001.1"/>
</dbReference>
<keyword evidence="2" id="KW-1185">Reference proteome</keyword>
<evidence type="ECO:0000313" key="1">
    <source>
        <dbReference type="EMBL" id="OAN15364.1"/>
    </source>
</evidence>
<dbReference type="Proteomes" id="UP000078447">
    <property type="component" value="Unassembled WGS sequence"/>
</dbReference>
<organism evidence="1 2">
    <name type="scientific">Exiguobacterium undae</name>
    <dbReference type="NCBI Taxonomy" id="169177"/>
    <lineage>
        <taxon>Bacteria</taxon>
        <taxon>Bacillati</taxon>
        <taxon>Bacillota</taxon>
        <taxon>Bacilli</taxon>
        <taxon>Bacillales</taxon>
        <taxon>Bacillales Family XII. Incertae Sedis</taxon>
        <taxon>Exiguobacterium</taxon>
    </lineage>
</organism>
<dbReference type="EMBL" id="LVVL01000001">
    <property type="protein sequence ID" value="OAN15364.1"/>
    <property type="molecule type" value="Genomic_DNA"/>
</dbReference>
<accession>A0ABX2VAW3</accession>
<comment type="caution">
    <text evidence="1">The sequence shown here is derived from an EMBL/GenBank/DDBJ whole genome shotgun (WGS) entry which is preliminary data.</text>
</comment>
<evidence type="ECO:0000313" key="2">
    <source>
        <dbReference type="Proteomes" id="UP000078447"/>
    </source>
</evidence>
<proteinExistence type="predicted"/>
<protein>
    <submittedName>
        <fullName evidence="1">Uncharacterized protein</fullName>
    </submittedName>
</protein>